<reference evidence="1 2" key="1">
    <citation type="journal article" date="2013" name="ISME J.">
        <title>By their genes ye shall know them: genomic signatures of predatory bacteria.</title>
        <authorList>
            <person name="Pasternak Z."/>
            <person name="Pietrokovski S."/>
            <person name="Rotem O."/>
            <person name="Gophna U."/>
            <person name="Lurie-Weinberger M.N."/>
            <person name="Jurkevitch E."/>
        </authorList>
    </citation>
    <scope>NUCLEOTIDE SEQUENCE [LARGE SCALE GENOMIC DNA]</scope>
    <source>
        <strain evidence="1">EPB</strain>
    </source>
</reference>
<dbReference type="AlphaFoldDB" id="M4VK63"/>
<protein>
    <submittedName>
        <fullName evidence="1">Uncharacterized protein</fullName>
    </submittedName>
</protein>
<dbReference type="HOGENOM" id="CLU_2409915_0_0_5"/>
<dbReference type="Proteomes" id="UP000011932">
    <property type="component" value="Chromosome"/>
</dbReference>
<sequence>MCDINNVKDKQGHFVVFSYRVYNEKYQTEYQYIPICPFCGGSHLHGISEGGTGIREPHCVEKPTGRYRLFCLGEMPALIKRHFEKRFNWEDV</sequence>
<evidence type="ECO:0000313" key="2">
    <source>
        <dbReference type="Proteomes" id="UP000011932"/>
    </source>
</evidence>
<accession>M4VK63</accession>
<name>M4VK63_9BACT</name>
<dbReference type="STRING" id="349215.A11S_2091"/>
<evidence type="ECO:0000313" key="1">
    <source>
        <dbReference type="EMBL" id="AGH98890.1"/>
    </source>
</evidence>
<proteinExistence type="predicted"/>
<dbReference type="EMBL" id="CP003538">
    <property type="protein sequence ID" value="AGH98890.1"/>
    <property type="molecule type" value="Genomic_DNA"/>
</dbReference>
<dbReference type="KEGG" id="man:A11S_2091"/>
<organism evidence="1 2">
    <name type="scientific">Micavibrio aeruginosavorus EPB</name>
    <dbReference type="NCBI Taxonomy" id="349215"/>
    <lineage>
        <taxon>Bacteria</taxon>
        <taxon>Pseudomonadati</taxon>
        <taxon>Bdellovibrionota</taxon>
        <taxon>Bdellovibrionia</taxon>
        <taxon>Bdellovibrionales</taxon>
        <taxon>Pseudobdellovibrionaceae</taxon>
        <taxon>Micavibrio</taxon>
    </lineage>
</organism>
<gene>
    <name evidence="1" type="ORF">A11S_2091</name>
</gene>